<dbReference type="Gene3D" id="1.10.268.10">
    <property type="entry name" value="Topoisomerase, domain 3"/>
    <property type="match status" value="1"/>
</dbReference>
<comment type="subcellular location">
    <subcellularLocation>
        <location evidence="7">Cell membrane</location>
        <topology evidence="7">Peripheral membrane protein</topology>
    </subcellularLocation>
</comment>
<dbReference type="FunFam" id="3.30.1360.40:FF:000002">
    <property type="entry name" value="DNA gyrase subunit A"/>
    <property type="match status" value="1"/>
</dbReference>
<dbReference type="Gene3D" id="3.90.199.10">
    <property type="entry name" value="Topoisomerase II, domain 5"/>
    <property type="match status" value="1"/>
</dbReference>
<feature type="site" description="Interaction with DNA" evidence="7">
    <location>
        <position position="78"/>
    </location>
</feature>
<dbReference type="GO" id="GO:0034335">
    <property type="term" value="F:DNA negative supercoiling activity"/>
    <property type="evidence" value="ECO:0007669"/>
    <property type="project" value="UniProtKB-ARBA"/>
</dbReference>
<dbReference type="InterPro" id="IPR006691">
    <property type="entry name" value="GyrA/parC_rep"/>
</dbReference>
<evidence type="ECO:0000259" key="9">
    <source>
        <dbReference type="PROSITE" id="PS52040"/>
    </source>
</evidence>
<dbReference type="GO" id="GO:0007059">
    <property type="term" value="P:chromosome segregation"/>
    <property type="evidence" value="ECO:0007669"/>
    <property type="project" value="UniProtKB-UniRule"/>
</dbReference>
<comment type="similarity">
    <text evidence="7">Belongs to the type II topoisomerase GyrA/ParC subunit family. ParC type 2 subfamily.</text>
</comment>
<dbReference type="Gene3D" id="3.30.1360.40">
    <property type="match status" value="1"/>
</dbReference>
<dbReference type="InterPro" id="IPR002205">
    <property type="entry name" value="Topo_IIA_dom_A"/>
</dbReference>
<feature type="site" description="Interaction with DNA" evidence="7">
    <location>
        <position position="97"/>
    </location>
</feature>
<feature type="active site" description="O-(5'-phospho-DNA)-tyrosine intermediate" evidence="7 8">
    <location>
        <position position="122"/>
    </location>
</feature>
<comment type="catalytic activity">
    <reaction evidence="1 7 8">
        <text>ATP-dependent breakage, passage and rejoining of double-stranded DNA.</text>
        <dbReference type="EC" id="5.6.2.2"/>
    </reaction>
</comment>
<dbReference type="eggNOG" id="COG0188">
    <property type="taxonomic scope" value="Bacteria"/>
</dbReference>
<keyword evidence="2 7" id="KW-1003">Cell membrane</keyword>
<dbReference type="GO" id="GO:0005694">
    <property type="term" value="C:chromosome"/>
    <property type="evidence" value="ECO:0007669"/>
    <property type="project" value="InterPro"/>
</dbReference>
<evidence type="ECO:0000256" key="5">
    <source>
        <dbReference type="ARBA" id="ARBA00023136"/>
    </source>
</evidence>
<organism evidence="10 11">
    <name type="scientific">Eremococcus coleocola ACS-139-V-Col8</name>
    <dbReference type="NCBI Taxonomy" id="908337"/>
    <lineage>
        <taxon>Bacteria</taxon>
        <taxon>Bacillati</taxon>
        <taxon>Bacillota</taxon>
        <taxon>Bacilli</taxon>
        <taxon>Lactobacillales</taxon>
        <taxon>Aerococcaceae</taxon>
        <taxon>Eremococcus</taxon>
    </lineage>
</organism>
<keyword evidence="5 7" id="KW-0472">Membrane</keyword>
<dbReference type="GO" id="GO:0009330">
    <property type="term" value="C:DNA topoisomerase type II (double strand cut, ATP-hydrolyzing) complex"/>
    <property type="evidence" value="ECO:0007669"/>
    <property type="project" value="TreeGrafter"/>
</dbReference>
<dbReference type="CDD" id="cd00187">
    <property type="entry name" value="TOP4c"/>
    <property type="match status" value="1"/>
</dbReference>
<accession>E4KQ18</accession>
<dbReference type="NCBIfam" id="TIGR01061">
    <property type="entry name" value="parC_Gpos"/>
    <property type="match status" value="1"/>
</dbReference>
<feature type="site" description="Interaction with DNA" evidence="7">
    <location>
        <position position="80"/>
    </location>
</feature>
<protein>
    <recommendedName>
        <fullName evidence="7">DNA topoisomerase 4 subunit A</fullName>
        <ecNumber evidence="7">5.6.2.2</ecNumber>
    </recommendedName>
    <alternativeName>
        <fullName evidence="7">Topoisomerase IV subunit A</fullName>
    </alternativeName>
</protein>
<dbReference type="SUPFAM" id="SSF56719">
    <property type="entry name" value="Type II DNA topoisomerase"/>
    <property type="match status" value="1"/>
</dbReference>
<feature type="domain" description="Topo IIA-type catalytic" evidence="9">
    <location>
        <begin position="34"/>
        <end position="498"/>
    </location>
</feature>
<evidence type="ECO:0000256" key="3">
    <source>
        <dbReference type="ARBA" id="ARBA00023029"/>
    </source>
</evidence>
<name>E4KQ18_9LACT</name>
<evidence type="ECO:0000256" key="8">
    <source>
        <dbReference type="PROSITE-ProRule" id="PRU01384"/>
    </source>
</evidence>
<dbReference type="NCBIfam" id="NF004044">
    <property type="entry name" value="PRK05561.1"/>
    <property type="match status" value="1"/>
</dbReference>
<dbReference type="SMART" id="SM00434">
    <property type="entry name" value="TOP4c"/>
    <property type="match status" value="1"/>
</dbReference>
<dbReference type="GO" id="GO:0005524">
    <property type="term" value="F:ATP binding"/>
    <property type="evidence" value="ECO:0007669"/>
    <property type="project" value="InterPro"/>
</dbReference>
<dbReference type="InterPro" id="IPR013758">
    <property type="entry name" value="Topo_IIA_A/C_ab"/>
</dbReference>
<feature type="site" description="Interaction with DNA" evidence="7">
    <location>
        <position position="42"/>
    </location>
</feature>
<feature type="site" description="Transition state stabilizer" evidence="7">
    <location>
        <position position="121"/>
    </location>
</feature>
<dbReference type="GO" id="GO:0003677">
    <property type="term" value="F:DNA binding"/>
    <property type="evidence" value="ECO:0007669"/>
    <property type="project" value="UniProtKB-UniRule"/>
</dbReference>
<feature type="site" description="Interaction with DNA" evidence="7">
    <location>
        <position position="91"/>
    </location>
</feature>
<dbReference type="AlphaFoldDB" id="E4KQ18"/>
<comment type="function">
    <text evidence="7">Topoisomerase IV is essential for chromosome segregation. It relaxes supercoiled DNA. Performs the decatenation events required during the replication of a circular DNA molecule.</text>
</comment>
<evidence type="ECO:0000256" key="7">
    <source>
        <dbReference type="HAMAP-Rule" id="MF_00937"/>
    </source>
</evidence>
<evidence type="ECO:0000256" key="4">
    <source>
        <dbReference type="ARBA" id="ARBA00023125"/>
    </source>
</evidence>
<dbReference type="InterPro" id="IPR013760">
    <property type="entry name" value="Topo_IIA-like_dom_sf"/>
</dbReference>
<dbReference type="InterPro" id="IPR005741">
    <property type="entry name" value="TopoIV_A_Gpos"/>
</dbReference>
<gene>
    <name evidence="7 10" type="primary">parC</name>
    <name evidence="10" type="ORF">HMPREF9257_1171</name>
</gene>
<dbReference type="OrthoDB" id="9806486at2"/>
<dbReference type="Gene3D" id="2.120.10.90">
    <property type="entry name" value="DNA gyrase/topoisomerase IV, subunit A, C-terminal"/>
    <property type="match status" value="1"/>
</dbReference>
<dbReference type="SUPFAM" id="SSF101904">
    <property type="entry name" value="GyrA/ParC C-terminal domain-like"/>
    <property type="match status" value="1"/>
</dbReference>
<dbReference type="FunFam" id="3.90.199.10:FF:000001">
    <property type="entry name" value="DNA gyrase subunit A"/>
    <property type="match status" value="1"/>
</dbReference>
<dbReference type="STRING" id="908337.HMPREF9257_1171"/>
<dbReference type="PANTHER" id="PTHR43493">
    <property type="entry name" value="DNA GYRASE/TOPOISOMERASE SUBUNIT A"/>
    <property type="match status" value="1"/>
</dbReference>
<dbReference type="PROSITE" id="PS52040">
    <property type="entry name" value="TOPO_IIA"/>
    <property type="match status" value="1"/>
</dbReference>
<dbReference type="EMBL" id="AENN01000015">
    <property type="protein sequence ID" value="EFR31334.1"/>
    <property type="molecule type" value="Genomic_DNA"/>
</dbReference>
<dbReference type="InterPro" id="IPR035516">
    <property type="entry name" value="Gyrase/topoIV_suA_C"/>
</dbReference>
<evidence type="ECO:0000256" key="6">
    <source>
        <dbReference type="ARBA" id="ARBA00023235"/>
    </source>
</evidence>
<dbReference type="PANTHER" id="PTHR43493:SF9">
    <property type="entry name" value="DNA TOPOISOMERASE 4 SUBUNIT A"/>
    <property type="match status" value="1"/>
</dbReference>
<proteinExistence type="inferred from homology"/>
<dbReference type="HAMAP" id="MF_00937">
    <property type="entry name" value="ParC_type2"/>
    <property type="match status" value="1"/>
</dbReference>
<dbReference type="RefSeq" id="WP_006418537.1">
    <property type="nucleotide sequence ID" value="NZ_AENN01000015.1"/>
</dbReference>
<comment type="subunit">
    <text evidence="7">Heterotetramer composed of ParC and ParE.</text>
</comment>
<reference evidence="10 11" key="1">
    <citation type="submission" date="2010-10" db="EMBL/GenBank/DDBJ databases">
        <authorList>
            <person name="Durkin A.S."/>
            <person name="Madupu R."/>
            <person name="Torralba M."/>
            <person name="Gillis M."/>
            <person name="Methe B."/>
            <person name="Sutton G."/>
            <person name="Nelson K.E."/>
        </authorList>
    </citation>
    <scope>NUCLEOTIDE SEQUENCE [LARGE SCALE GENOMIC DNA]</scope>
    <source>
        <strain evidence="10 11">ACS-139-V-Col8</strain>
    </source>
</reference>
<dbReference type="InterPro" id="IPR050220">
    <property type="entry name" value="Type_II_DNA_Topoisomerases"/>
</dbReference>
<evidence type="ECO:0000313" key="10">
    <source>
        <dbReference type="EMBL" id="EFR31334.1"/>
    </source>
</evidence>
<comment type="caution">
    <text evidence="10">The sequence shown here is derived from an EMBL/GenBank/DDBJ whole genome shotgun (WGS) entry which is preliminary data.</text>
</comment>
<dbReference type="GO" id="GO:0005737">
    <property type="term" value="C:cytoplasm"/>
    <property type="evidence" value="ECO:0007669"/>
    <property type="project" value="TreeGrafter"/>
</dbReference>
<dbReference type="Proteomes" id="UP000005990">
    <property type="component" value="Unassembled WGS sequence"/>
</dbReference>
<dbReference type="InterPro" id="IPR013757">
    <property type="entry name" value="Topo_IIA_A_a_sf"/>
</dbReference>
<dbReference type="Pfam" id="PF00521">
    <property type="entry name" value="DNA_topoisoIV"/>
    <property type="match status" value="1"/>
</dbReference>
<dbReference type="GO" id="GO:0006265">
    <property type="term" value="P:DNA topological change"/>
    <property type="evidence" value="ECO:0007669"/>
    <property type="project" value="UniProtKB-UniRule"/>
</dbReference>
<keyword evidence="6 7" id="KW-0413">Isomerase</keyword>
<dbReference type="GO" id="GO:0019897">
    <property type="term" value="C:extrinsic component of plasma membrane"/>
    <property type="evidence" value="ECO:0007669"/>
    <property type="project" value="UniProtKB-UniRule"/>
</dbReference>
<keyword evidence="3 7" id="KW-0799">Topoisomerase</keyword>
<sequence>MQANNQNIEELTFSDILGDRFGRYSKYIIQDRALPDIRDGLKPVQRRILYAMYEDRNTADNPYRKSAKTVGNVIGNFHPHGDSSVYEAMVRMSQDWKNRQPLIDMHGNNGSMDGDPAAAMRYTEARLSKIAMELLRDIHMDTVDYALNFDDSLEEPMVLPARFPNLLVNGATGISAGYATEIPPHNLGEVIDAAVYMLSHDTYTLADIMKFIKGPDFPTGTILQGAKGLKAIYKSGHGKIVLRSTSTIESLKGGKSQIVITELPYEVNKSKLIQRIDDIRIQRKVEGMADVRDESDRNGTRLVIEIKREADAEQILNYLFKNTDLQINYHFNMIAINQRRPHEVGLIDMLEAYIAHQKEVILRRTQYSLNKDQARLHIVDGLIYMVSILDQVIATIRQSESKSHAKENLAKEFDFSLDQAEAIVSLQLYRLTNTDIVALQNERLELNERIGMYHNILSKDKSLKATLINELKAVKKAFPSPRRTQIEVEIEEINIEQSLLVNEEQVMVTVTKEGYIKRTSLRSFATSDTMDLGVRELDYVIFAQELSTYQALVLITNKGQYIHLPVHELPDIRWKDLGMHLSQQYNLTDGEQVVFVSPASRDINDQELAEYKDQYLVMATKEGMIKKTPLTDFVSYRTYKSRPSQAMKMKTETDEIIGVAAVKQDTVAQVILLTEKSYSLRYPLTEVSEYGLKAQGVTAINLKKDDYLAAFLLDNQGMESQAQIILMTQRGNIKRFDNQIIADARRGSRGILMLKELKNNPHRVLSAALIQDLDQMLEVTGDTGFVVTIQARQVPKSDRLANGSSLDQLDKLGQVLVLRQSPLLLLEEA</sequence>
<evidence type="ECO:0000313" key="11">
    <source>
        <dbReference type="Proteomes" id="UP000005990"/>
    </source>
</evidence>
<keyword evidence="4 7" id="KW-0238">DNA-binding</keyword>
<dbReference type="Pfam" id="PF03989">
    <property type="entry name" value="DNA_gyraseA_C"/>
    <property type="match status" value="5"/>
</dbReference>
<keyword evidence="11" id="KW-1185">Reference proteome</keyword>
<dbReference type="EC" id="5.6.2.2" evidence="7"/>
<evidence type="ECO:0000256" key="1">
    <source>
        <dbReference type="ARBA" id="ARBA00000185"/>
    </source>
</evidence>
<evidence type="ECO:0000256" key="2">
    <source>
        <dbReference type="ARBA" id="ARBA00022475"/>
    </source>
</evidence>